<dbReference type="PANTHER" id="PTHR10605">
    <property type="entry name" value="HEPARAN SULFATE SULFOTRANSFERASE"/>
    <property type="match status" value="1"/>
</dbReference>
<keyword evidence="3" id="KW-1185">Reference proteome</keyword>
<evidence type="ECO:0000313" key="2">
    <source>
        <dbReference type="EMBL" id="TSB01822.1"/>
    </source>
</evidence>
<keyword evidence="1 2" id="KW-0808">Transferase</keyword>
<gene>
    <name evidence="2" type="ORF">FOM92_11695</name>
</gene>
<protein>
    <submittedName>
        <fullName evidence="2">Sulfotransferase</fullName>
    </submittedName>
</protein>
<dbReference type="GO" id="GO:0008146">
    <property type="term" value="F:sulfotransferase activity"/>
    <property type="evidence" value="ECO:0007669"/>
    <property type="project" value="InterPro"/>
</dbReference>
<comment type="caution">
    <text evidence="2">The sequence shown here is derived from an EMBL/GenBank/DDBJ whole genome shotgun (WGS) entry which is preliminary data.</text>
</comment>
<dbReference type="OrthoDB" id="981508at2"/>
<accession>A0A553WAY3</accession>
<evidence type="ECO:0000256" key="1">
    <source>
        <dbReference type="ARBA" id="ARBA00022679"/>
    </source>
</evidence>
<dbReference type="Pfam" id="PF13469">
    <property type="entry name" value="Sulfotransfer_3"/>
    <property type="match status" value="1"/>
</dbReference>
<dbReference type="SUPFAM" id="SSF52540">
    <property type="entry name" value="P-loop containing nucleoside triphosphate hydrolases"/>
    <property type="match status" value="1"/>
</dbReference>
<dbReference type="RefSeq" id="WP_143777042.1">
    <property type="nucleotide sequence ID" value="NZ_VKKU01000002.1"/>
</dbReference>
<dbReference type="EMBL" id="VKKU01000002">
    <property type="protein sequence ID" value="TSB01822.1"/>
    <property type="molecule type" value="Genomic_DNA"/>
</dbReference>
<dbReference type="Proteomes" id="UP000320160">
    <property type="component" value="Unassembled WGS sequence"/>
</dbReference>
<evidence type="ECO:0000313" key="3">
    <source>
        <dbReference type="Proteomes" id="UP000320160"/>
    </source>
</evidence>
<dbReference type="PANTHER" id="PTHR10605:SF56">
    <property type="entry name" value="BIFUNCTIONAL HEPARAN SULFATE N-DEACETYLASE_N-SULFOTRANSFERASE"/>
    <property type="match status" value="1"/>
</dbReference>
<dbReference type="InterPro" id="IPR027417">
    <property type="entry name" value="P-loop_NTPase"/>
</dbReference>
<dbReference type="InterPro" id="IPR037359">
    <property type="entry name" value="NST/OST"/>
</dbReference>
<reference evidence="2 3" key="1">
    <citation type="submission" date="2019-07" db="EMBL/GenBank/DDBJ databases">
        <authorList>
            <person name="Park M."/>
        </authorList>
    </citation>
    <scope>NUCLEOTIDE SEQUENCE [LARGE SCALE GENOMIC DNA]</scope>
    <source>
        <strain evidence="2 3">KCTC32445</strain>
    </source>
</reference>
<dbReference type="Gene3D" id="3.40.50.300">
    <property type="entry name" value="P-loop containing nucleotide triphosphate hydrolases"/>
    <property type="match status" value="1"/>
</dbReference>
<name>A0A553WAY3_9SPHN</name>
<dbReference type="AlphaFoldDB" id="A0A553WAY3"/>
<proteinExistence type="predicted"/>
<organism evidence="2 3">
    <name type="scientific">Sphingorhabdus contaminans</name>
    <dbReference type="NCBI Taxonomy" id="1343899"/>
    <lineage>
        <taxon>Bacteria</taxon>
        <taxon>Pseudomonadati</taxon>
        <taxon>Pseudomonadota</taxon>
        <taxon>Alphaproteobacteria</taxon>
        <taxon>Sphingomonadales</taxon>
        <taxon>Sphingomonadaceae</taxon>
        <taxon>Sphingorhabdus</taxon>
    </lineage>
</organism>
<sequence length="300" mass="34359">MTQAYPGQADWHPSFIIIGAVKAATTWALEQLQVNPALYMPDPEPHYFSSEFERGEDFYRAYFEAHVGSGRMLGEKSADYLAHPDAAQRIAKMLPHARLVVQFRNPVERAYSDYKMLYRRGTVKEGPEAYLTSLDNPQPRFLNDGLYAQHLRRWLDHFPSEQIHAFLYDDVKAQPKETVEAISRHIGVDPVFDANQARKKANNASERFLPLPVRKILAPLKSTIAPLRGHPIFESTRGLFAREIAYPPLSPQLRLRLRDFYAEDVEQLGKLLGRDLSGWLNDKPRDVQNSHGEREHSKVA</sequence>